<organism evidence="4 5">
    <name type="scientific">Mycena rosella</name>
    <name type="common">Pink bonnet</name>
    <name type="synonym">Agaricus rosellus</name>
    <dbReference type="NCBI Taxonomy" id="1033263"/>
    <lineage>
        <taxon>Eukaryota</taxon>
        <taxon>Fungi</taxon>
        <taxon>Dikarya</taxon>
        <taxon>Basidiomycota</taxon>
        <taxon>Agaricomycotina</taxon>
        <taxon>Agaricomycetes</taxon>
        <taxon>Agaricomycetidae</taxon>
        <taxon>Agaricales</taxon>
        <taxon>Marasmiineae</taxon>
        <taxon>Mycenaceae</taxon>
        <taxon>Mycena</taxon>
    </lineage>
</organism>
<keyword evidence="5" id="KW-1185">Reference proteome</keyword>
<dbReference type="PANTHER" id="PTHR33643">
    <property type="entry name" value="UREASE ACCESSORY PROTEIN D"/>
    <property type="match status" value="1"/>
</dbReference>
<comment type="caution">
    <text evidence="4">The sequence shown here is derived from an EMBL/GenBank/DDBJ whole genome shotgun (WGS) entry which is preliminary data.</text>
</comment>
<protein>
    <submittedName>
        <fullName evidence="4">UreD urease accessory protein-domain-containing protein</fullName>
    </submittedName>
</protein>
<evidence type="ECO:0000259" key="3">
    <source>
        <dbReference type="PROSITE" id="PS50835"/>
    </source>
</evidence>
<dbReference type="PANTHER" id="PTHR33643:SF1">
    <property type="entry name" value="UREASE ACCESSORY PROTEIN D"/>
    <property type="match status" value="1"/>
</dbReference>
<dbReference type="Proteomes" id="UP001221757">
    <property type="component" value="Unassembled WGS sequence"/>
</dbReference>
<name>A0AAD7M920_MYCRO</name>
<sequence>MAATTAGRGRISVALHGSEAVFSELSSTYPLKLLSPRIHGTKLAVAYMISYGGGLVSGDNVSLSVDVGAGATLVLLSQGSTKVFKFRPGQRAASTDPSGPRAVTTQQMDFAVASGATLLLLPDPVTCFRSAAYNQLQTFRLARDASLVLLDWVTSGRKSRGEDWVFSRYYSVNEVLVAGKRCADTDAAATLANKLGPYSCYATVLLYGPQVQGVISALTEEYGRISVFKSAQPAGLLWSLSALGDGGAVVRVAGTESEGVRRWLGRGLRGLEVVVGTDVYRRAFE</sequence>
<evidence type="ECO:0000256" key="1">
    <source>
        <dbReference type="ARBA" id="ARBA00007177"/>
    </source>
</evidence>
<dbReference type="EMBL" id="JARKIE010000007">
    <property type="protein sequence ID" value="KAJ7706307.1"/>
    <property type="molecule type" value="Genomic_DNA"/>
</dbReference>
<dbReference type="AlphaFoldDB" id="A0AAD7M920"/>
<proteinExistence type="inferred from homology"/>
<dbReference type="GO" id="GO:0016151">
    <property type="term" value="F:nickel cation binding"/>
    <property type="evidence" value="ECO:0007669"/>
    <property type="project" value="InterPro"/>
</dbReference>
<dbReference type="HAMAP" id="MF_01384">
    <property type="entry name" value="UreD"/>
    <property type="match status" value="1"/>
</dbReference>
<dbReference type="Pfam" id="PF01774">
    <property type="entry name" value="UreD"/>
    <property type="match status" value="1"/>
</dbReference>
<accession>A0AAD7M920</accession>
<evidence type="ECO:0000256" key="2">
    <source>
        <dbReference type="ARBA" id="ARBA00023186"/>
    </source>
</evidence>
<dbReference type="InterPro" id="IPR002669">
    <property type="entry name" value="UreD"/>
</dbReference>
<keyword evidence="2" id="KW-0143">Chaperone</keyword>
<comment type="similarity">
    <text evidence="1">Belongs to the UreD family.</text>
</comment>
<gene>
    <name evidence="4" type="ORF">B0H17DRAFT_1166430</name>
</gene>
<evidence type="ECO:0000313" key="4">
    <source>
        <dbReference type="EMBL" id="KAJ7706307.1"/>
    </source>
</evidence>
<dbReference type="PROSITE" id="PS50835">
    <property type="entry name" value="IG_LIKE"/>
    <property type="match status" value="1"/>
</dbReference>
<feature type="domain" description="Ig-like" evidence="3">
    <location>
        <begin position="100"/>
        <end position="216"/>
    </location>
</feature>
<evidence type="ECO:0000313" key="5">
    <source>
        <dbReference type="Proteomes" id="UP001221757"/>
    </source>
</evidence>
<reference evidence="4" key="1">
    <citation type="submission" date="2023-03" db="EMBL/GenBank/DDBJ databases">
        <title>Massive genome expansion in bonnet fungi (Mycena s.s.) driven by repeated elements and novel gene families across ecological guilds.</title>
        <authorList>
            <consortium name="Lawrence Berkeley National Laboratory"/>
            <person name="Harder C.B."/>
            <person name="Miyauchi S."/>
            <person name="Viragh M."/>
            <person name="Kuo A."/>
            <person name="Thoen E."/>
            <person name="Andreopoulos B."/>
            <person name="Lu D."/>
            <person name="Skrede I."/>
            <person name="Drula E."/>
            <person name="Henrissat B."/>
            <person name="Morin E."/>
            <person name="Kohler A."/>
            <person name="Barry K."/>
            <person name="LaButti K."/>
            <person name="Morin E."/>
            <person name="Salamov A."/>
            <person name="Lipzen A."/>
            <person name="Mereny Z."/>
            <person name="Hegedus B."/>
            <person name="Baldrian P."/>
            <person name="Stursova M."/>
            <person name="Weitz H."/>
            <person name="Taylor A."/>
            <person name="Grigoriev I.V."/>
            <person name="Nagy L.G."/>
            <person name="Martin F."/>
            <person name="Kauserud H."/>
        </authorList>
    </citation>
    <scope>NUCLEOTIDE SEQUENCE</scope>
    <source>
        <strain evidence="4">CBHHK067</strain>
    </source>
</reference>
<dbReference type="InterPro" id="IPR007110">
    <property type="entry name" value="Ig-like_dom"/>
</dbReference>